<organism evidence="7 8">
    <name type="scientific">Marchantia polymorpha subsp. ruderalis</name>
    <dbReference type="NCBI Taxonomy" id="1480154"/>
    <lineage>
        <taxon>Eukaryota</taxon>
        <taxon>Viridiplantae</taxon>
        <taxon>Streptophyta</taxon>
        <taxon>Embryophyta</taxon>
        <taxon>Marchantiophyta</taxon>
        <taxon>Marchantiopsida</taxon>
        <taxon>Marchantiidae</taxon>
        <taxon>Marchantiales</taxon>
        <taxon>Marchantiaceae</taxon>
        <taxon>Marchantia</taxon>
    </lineage>
</organism>
<dbReference type="Proteomes" id="UP000077202">
    <property type="component" value="Unassembled WGS sequence"/>
</dbReference>
<keyword evidence="4" id="KW-0325">Glycoprotein</keyword>
<feature type="transmembrane region" description="Helical" evidence="6">
    <location>
        <begin position="18"/>
        <end position="36"/>
    </location>
</feature>
<keyword evidence="2 6" id="KW-0328">Glycosyltransferase</keyword>
<dbReference type="GO" id="GO:0008107">
    <property type="term" value="F:galactoside 2-alpha-L-fucosyltransferase activity"/>
    <property type="evidence" value="ECO:0007669"/>
    <property type="project" value="InterPro"/>
</dbReference>
<dbReference type="EMBL" id="LVLJ01001803">
    <property type="protein sequence ID" value="OAE27952.1"/>
    <property type="molecule type" value="Genomic_DNA"/>
</dbReference>
<protein>
    <recommendedName>
        <fullName evidence="6">Fucosyltransferase</fullName>
        <ecNumber evidence="6">2.4.1.-</ecNumber>
    </recommendedName>
</protein>
<keyword evidence="3 6" id="KW-0808">Transferase</keyword>
<keyword evidence="6" id="KW-0812">Transmembrane</keyword>
<evidence type="ECO:0000256" key="3">
    <source>
        <dbReference type="ARBA" id="ARBA00022679"/>
    </source>
</evidence>
<dbReference type="EC" id="2.4.1.-" evidence="6"/>
<keyword evidence="6" id="KW-1133">Transmembrane helix</keyword>
<evidence type="ECO:0000256" key="5">
    <source>
        <dbReference type="ARBA" id="ARBA00023316"/>
    </source>
</evidence>
<dbReference type="PANTHER" id="PTHR31889">
    <property type="entry name" value="FUCOSYLTRANSFERASE 2-RELATED"/>
    <property type="match status" value="1"/>
</dbReference>
<dbReference type="PANTHER" id="PTHR31889:SF86">
    <property type="entry name" value="FUCOSYLTRANSFERASE"/>
    <property type="match status" value="1"/>
</dbReference>
<gene>
    <name evidence="7" type="ORF">AXG93_3309s1490</name>
</gene>
<comment type="similarity">
    <text evidence="1 6">Belongs to the glycosyltransferase 37 family.</text>
</comment>
<dbReference type="InterPro" id="IPR004938">
    <property type="entry name" value="XG_FTase"/>
</dbReference>
<evidence type="ECO:0000256" key="4">
    <source>
        <dbReference type="ARBA" id="ARBA00023180"/>
    </source>
</evidence>
<keyword evidence="8" id="KW-1185">Reference proteome</keyword>
<dbReference type="GO" id="GO:0009969">
    <property type="term" value="P:xyloglucan biosynthetic process"/>
    <property type="evidence" value="ECO:0007669"/>
    <property type="project" value="TreeGrafter"/>
</dbReference>
<evidence type="ECO:0000256" key="6">
    <source>
        <dbReference type="RuleBase" id="RU367004"/>
    </source>
</evidence>
<dbReference type="GO" id="GO:0042546">
    <property type="term" value="P:cell wall biogenesis"/>
    <property type="evidence" value="ECO:0007669"/>
    <property type="project" value="InterPro"/>
</dbReference>
<comment type="caution">
    <text evidence="7">The sequence shown here is derived from an EMBL/GenBank/DDBJ whole genome shotgun (WGS) entry which is preliminary data.</text>
</comment>
<dbReference type="Pfam" id="PF03254">
    <property type="entry name" value="XG_FTase"/>
    <property type="match status" value="1"/>
</dbReference>
<dbReference type="GO" id="GO:0071555">
    <property type="term" value="P:cell wall organization"/>
    <property type="evidence" value="ECO:0007669"/>
    <property type="project" value="UniProtKB-UniRule"/>
</dbReference>
<dbReference type="GO" id="GO:0032580">
    <property type="term" value="C:Golgi cisterna membrane"/>
    <property type="evidence" value="ECO:0007669"/>
    <property type="project" value="UniProtKB-SubCell"/>
</dbReference>
<evidence type="ECO:0000313" key="7">
    <source>
        <dbReference type="EMBL" id="OAE27952.1"/>
    </source>
</evidence>
<comment type="subcellular location">
    <subcellularLocation>
        <location evidence="6">Golgi apparatus</location>
        <location evidence="6">Golgi stack membrane</location>
        <topology evidence="6">Single-pass type II membrane protein</topology>
    </subcellularLocation>
</comment>
<sequence>MDMHDSGRASGMKCYELIINRAVLSLLLLYFGFMFSRTGDLDEMIQHFRKYLSPASAEADAHRVKDDYPLKNLDLALDPEVHQLLDMLKNASREAPPSVSDYQHIHPNSKGYTRLDRALWDSENSCKSRVELPERYERRKHVENIEAPMGFKILMEQYEKLHRNCIRGSGNLTSLFFRHQSGDDDDGNGCKFLVAEAGNGLGNRVLWMVSTLLYAVLAGRVILIDPRSLIPSLMCEPFSGSSWVAPSEFPFADLRPDLWVSPDEFVAGIDAAAAKNGSNITLPSFKAVRGDDSWGPTSRFYCPMEQHLYSRVKWVTLGGCLYFLPELFAIPTFKLALEATFKNRVPLTHLLRSAMLPRDSVWNKVKDVLDGPFTQADELIGVHVRYRGGYVQYQNLNAHVNHKVHQCLLAGGLLRPGHHPLTFTNSSTLIFISSLYPGLHDELVKLYPRGNEDRVNILQLSSEGEQYSGLQIDEGALVEILSLSLCDAVLISPMSTYSTLAHAYGGMTPWIINFQDDQGPCTRAQALDGCYQGAGVFYVCPLDPAVDKQPIMKLVPSLKPCQDSSGVQLVH</sequence>
<accession>A0A176W640</accession>
<reference evidence="7" key="1">
    <citation type="submission" date="2016-03" db="EMBL/GenBank/DDBJ databases">
        <title>Mechanisms controlling the formation of the plant cell surface in tip-growing cells are functionally conserved among land plants.</title>
        <authorList>
            <person name="Honkanen S."/>
            <person name="Jones V.A."/>
            <person name="Morieri G."/>
            <person name="Champion C."/>
            <person name="Hetherington A.J."/>
            <person name="Kelly S."/>
            <person name="Saint-Marcoux D."/>
            <person name="Proust H."/>
            <person name="Prescott H."/>
            <person name="Dolan L."/>
        </authorList>
    </citation>
    <scope>NUCLEOTIDE SEQUENCE [LARGE SCALE GENOMIC DNA]</scope>
    <source>
        <tissue evidence="7">Whole gametophyte</tissue>
    </source>
</reference>
<keyword evidence="6" id="KW-0333">Golgi apparatus</keyword>
<dbReference type="AlphaFoldDB" id="A0A176W640"/>
<proteinExistence type="inferred from homology"/>
<evidence type="ECO:0000313" key="8">
    <source>
        <dbReference type="Proteomes" id="UP000077202"/>
    </source>
</evidence>
<name>A0A176W640_MARPO</name>
<keyword evidence="6" id="KW-0472">Membrane</keyword>
<evidence type="ECO:0000256" key="1">
    <source>
        <dbReference type="ARBA" id="ARBA00010481"/>
    </source>
</evidence>
<evidence type="ECO:0000256" key="2">
    <source>
        <dbReference type="ARBA" id="ARBA00022676"/>
    </source>
</evidence>
<comment type="function">
    <text evidence="6">May be involved in cell wall biosynthesis.</text>
</comment>
<keyword evidence="5 6" id="KW-0961">Cell wall biogenesis/degradation</keyword>